<reference evidence="2" key="1">
    <citation type="journal article" date="2018" name="Nat. Commun.">
        <title>Diversity and evolution of the emerging Pandoraviridae family.</title>
        <authorList>
            <person name="Legendre M."/>
            <person name="Fabre E."/>
            <person name="Poirot O."/>
            <person name="Jeudy S."/>
            <person name="Lartigue A."/>
            <person name="Alempic J.M."/>
            <person name="Beucher L."/>
            <person name="Philippe N."/>
            <person name="Bertaux L."/>
            <person name="Christo-Foroux E."/>
            <person name="Labadie K."/>
            <person name="Coute Y."/>
            <person name="Abergel C."/>
            <person name="Claverie J.M."/>
        </authorList>
    </citation>
    <scope>NUCLEOTIDE SEQUENCE [LARGE SCALE GENOMIC DNA]</scope>
    <source>
        <strain evidence="2">Neocaledonia</strain>
    </source>
</reference>
<dbReference type="Proteomes" id="UP000249287">
    <property type="component" value="Segment"/>
</dbReference>
<evidence type="ECO:0000256" key="1">
    <source>
        <dbReference type="SAM" id="MobiDB-lite"/>
    </source>
</evidence>
<organism evidence="2">
    <name type="scientific">Pandoravirus neocaledonia</name>
    <dbReference type="NCBI Taxonomy" id="2107708"/>
    <lineage>
        <taxon>Viruses</taxon>
        <taxon>Pandoravirus</taxon>
    </lineage>
</organism>
<dbReference type="RefSeq" id="YP_009482013.1">
    <property type="nucleotide sequence ID" value="NC_037666.1"/>
</dbReference>
<name>A0A2U7UCF4_9VIRU</name>
<feature type="region of interest" description="Disordered" evidence="1">
    <location>
        <begin position="1"/>
        <end position="34"/>
    </location>
</feature>
<dbReference type="EMBL" id="MG011690">
    <property type="protein sequence ID" value="AVK76010.1"/>
    <property type="molecule type" value="Genomic_DNA"/>
</dbReference>
<gene>
    <name evidence="2" type="ORF">pneo_cds_403</name>
</gene>
<dbReference type="KEGG" id="vg:36842723"/>
<evidence type="ECO:0000313" key="2">
    <source>
        <dbReference type="EMBL" id="AVK76010.1"/>
    </source>
</evidence>
<sequence>MEQNSAFSVRADGPFAQGPLPAADPGSERRTSELGYESALPDDIQYDIMERFVVHDPRTALRLASASPRQAAMLESFRDRLADADAMLQRRDDSPSTAADHVRASLALARRSGRIDRRAVLAGVAQCLMEAFARLLLEYPDPAYERLPGTPDPAGVVERVAKDPRLGGALDRVAAWYAWITSPYDDPFAGQPPDPISWLIDIDPDLAGHGGGGHFDRDTVETWRQSMRDPDAVIAIGSWDANEGFDTAAGSVKGIDGIDGIDGAIPLWAFHGPDGARRLAALLGGSVTPLDLVTWSRGHDDGRVRATLESRDAEMRLVDTIDDAVAARLEGPCADPSGSGRLGLPPFSWLFDMRFFLVAAPDATVLMASLWSPVIEADLLS</sequence>
<protein>
    <submittedName>
        <fullName evidence="2">Uncharacterized protein</fullName>
    </submittedName>
</protein>
<proteinExistence type="predicted"/>
<dbReference type="GeneID" id="36842723"/>
<accession>A0A2U7UCF4</accession>